<comment type="caution">
    <text evidence="1">The sequence shown here is derived from an EMBL/GenBank/DDBJ whole genome shotgun (WGS) entry which is preliminary data.</text>
</comment>
<evidence type="ECO:0000313" key="1">
    <source>
        <dbReference type="EMBL" id="GIO38110.1"/>
    </source>
</evidence>
<gene>
    <name evidence="1" type="ORF">J41TS12_29710</name>
</gene>
<evidence type="ECO:0000313" key="2">
    <source>
        <dbReference type="Proteomes" id="UP000681162"/>
    </source>
</evidence>
<dbReference type="Proteomes" id="UP000681162">
    <property type="component" value="Unassembled WGS sequence"/>
</dbReference>
<reference evidence="1 2" key="1">
    <citation type="submission" date="2021-03" db="EMBL/GenBank/DDBJ databases">
        <title>Antimicrobial resistance genes in bacteria isolated from Japanese honey, and their potential for conferring macrolide and lincosamide resistance in the American foulbrood pathogen Paenibacillus larvae.</title>
        <authorList>
            <person name="Okamoto M."/>
            <person name="Kumagai M."/>
            <person name="Kanamori H."/>
            <person name="Takamatsu D."/>
        </authorList>
    </citation>
    <scope>NUCLEOTIDE SEQUENCE [LARGE SCALE GENOMIC DNA]</scope>
    <source>
        <strain evidence="1 2">J41TS12</strain>
    </source>
</reference>
<organism evidence="1 2">
    <name type="scientific">Paenibacillus antibioticophila</name>
    <dbReference type="NCBI Taxonomy" id="1274374"/>
    <lineage>
        <taxon>Bacteria</taxon>
        <taxon>Bacillati</taxon>
        <taxon>Bacillota</taxon>
        <taxon>Bacilli</taxon>
        <taxon>Bacillales</taxon>
        <taxon>Paenibacillaceae</taxon>
        <taxon>Paenibacillus</taxon>
    </lineage>
</organism>
<proteinExistence type="predicted"/>
<name>A0A920CFX0_9BACL</name>
<protein>
    <submittedName>
        <fullName evidence="1">Uncharacterized protein</fullName>
    </submittedName>
</protein>
<keyword evidence="2" id="KW-1185">Reference proteome</keyword>
<dbReference type="AlphaFoldDB" id="A0A920CFX0"/>
<dbReference type="EMBL" id="BORR01000010">
    <property type="protein sequence ID" value="GIO38110.1"/>
    <property type="molecule type" value="Genomic_DNA"/>
</dbReference>
<accession>A0A920CFX0</accession>
<sequence length="49" mass="5559">MSKPLKVDTFCLQPRSIHTRDNGGINQSVLVMKLSRLDISRTNFGVKQK</sequence>